<name>A0A8D0L4K3_SPHPU</name>
<feature type="region of interest" description="Disordered" evidence="8">
    <location>
        <begin position="573"/>
        <end position="628"/>
    </location>
</feature>
<dbReference type="Proteomes" id="UP000694392">
    <property type="component" value="Unplaced"/>
</dbReference>
<protein>
    <recommendedName>
        <fullName evidence="9">B box-type domain-containing protein</fullName>
    </recommendedName>
</protein>
<evidence type="ECO:0000313" key="10">
    <source>
        <dbReference type="Ensembl" id="ENSSPUP00000007131.1"/>
    </source>
</evidence>
<evidence type="ECO:0000256" key="6">
    <source>
        <dbReference type="ARBA" id="ARBA00023242"/>
    </source>
</evidence>
<reference evidence="10" key="2">
    <citation type="submission" date="2025-09" db="UniProtKB">
        <authorList>
            <consortium name="Ensembl"/>
        </authorList>
    </citation>
    <scope>IDENTIFICATION</scope>
</reference>
<dbReference type="InterPro" id="IPR000315">
    <property type="entry name" value="Znf_B-box"/>
</dbReference>
<evidence type="ECO:0000259" key="9">
    <source>
        <dbReference type="PROSITE" id="PS50119"/>
    </source>
</evidence>
<dbReference type="GeneTree" id="ENSGT00940000161131"/>
<evidence type="ECO:0000256" key="5">
    <source>
        <dbReference type="ARBA" id="ARBA00023125"/>
    </source>
</evidence>
<keyword evidence="6" id="KW-0539">Nucleus</keyword>
<dbReference type="SUPFAM" id="SSF53098">
    <property type="entry name" value="Ribonuclease H-like"/>
    <property type="match status" value="1"/>
</dbReference>
<dbReference type="PROSITE" id="PS50119">
    <property type="entry name" value="ZF_BBOX"/>
    <property type="match status" value="1"/>
</dbReference>
<evidence type="ECO:0000256" key="2">
    <source>
        <dbReference type="ARBA" id="ARBA00022723"/>
    </source>
</evidence>
<dbReference type="PANTHER" id="PTHR47241:SF1">
    <property type="entry name" value="BED-TYPE DOMAIN-CONTAINING PROTEIN"/>
    <property type="match status" value="1"/>
</dbReference>
<dbReference type="GO" id="GO:0005634">
    <property type="term" value="C:nucleus"/>
    <property type="evidence" value="ECO:0007669"/>
    <property type="project" value="UniProtKB-SubCell"/>
</dbReference>
<keyword evidence="2" id="KW-0479">Metal-binding</keyword>
<dbReference type="GO" id="GO:0003677">
    <property type="term" value="F:DNA binding"/>
    <property type="evidence" value="ECO:0007669"/>
    <property type="project" value="UniProtKB-KW"/>
</dbReference>
<keyword evidence="11" id="KW-1185">Reference proteome</keyword>
<evidence type="ECO:0000256" key="7">
    <source>
        <dbReference type="PROSITE-ProRule" id="PRU00024"/>
    </source>
</evidence>
<dbReference type="SUPFAM" id="SSF57845">
    <property type="entry name" value="B-box zinc-binding domain"/>
    <property type="match status" value="1"/>
</dbReference>
<evidence type="ECO:0000256" key="4">
    <source>
        <dbReference type="ARBA" id="ARBA00022833"/>
    </source>
</evidence>
<dbReference type="SUPFAM" id="SSF140996">
    <property type="entry name" value="Hermes dimerisation domain"/>
    <property type="match status" value="1"/>
</dbReference>
<evidence type="ECO:0000256" key="3">
    <source>
        <dbReference type="ARBA" id="ARBA00022771"/>
    </source>
</evidence>
<dbReference type="CDD" id="cd19829">
    <property type="entry name" value="Bbox2_TIF1b_C-VI"/>
    <property type="match status" value="1"/>
</dbReference>
<feature type="region of interest" description="Disordered" evidence="8">
    <location>
        <begin position="1327"/>
        <end position="1351"/>
    </location>
</feature>
<dbReference type="Pfam" id="PF05699">
    <property type="entry name" value="Dimer_Tnp_hAT"/>
    <property type="match status" value="1"/>
</dbReference>
<feature type="compositionally biased region" description="Basic and acidic residues" evidence="8">
    <location>
        <begin position="1327"/>
        <end position="1338"/>
    </location>
</feature>
<dbReference type="InterPro" id="IPR012337">
    <property type="entry name" value="RNaseH-like_sf"/>
</dbReference>
<dbReference type="PANTHER" id="PTHR47241">
    <property type="entry name" value="FINGER PROTEIN, PUTATIVE-RELATED"/>
    <property type="match status" value="1"/>
</dbReference>
<feature type="region of interest" description="Disordered" evidence="8">
    <location>
        <begin position="1158"/>
        <end position="1187"/>
    </location>
</feature>
<dbReference type="GO" id="GO:0046983">
    <property type="term" value="F:protein dimerization activity"/>
    <property type="evidence" value="ECO:0007669"/>
    <property type="project" value="InterPro"/>
</dbReference>
<dbReference type="Pfam" id="PF00643">
    <property type="entry name" value="zf-B_box"/>
    <property type="match status" value="1"/>
</dbReference>
<dbReference type="InterPro" id="IPR047058">
    <property type="entry name" value="TIF1b_Bbox2_Znf"/>
</dbReference>
<feature type="region of interest" description="Disordered" evidence="8">
    <location>
        <begin position="501"/>
        <end position="527"/>
    </location>
</feature>
<dbReference type="Ensembl" id="ENSSPUT00000007601.1">
    <property type="protein sequence ID" value="ENSSPUP00000007131.1"/>
    <property type="gene ID" value="ENSSPUG00000005523.1"/>
</dbReference>
<dbReference type="InterPro" id="IPR003656">
    <property type="entry name" value="Znf_BED"/>
</dbReference>
<dbReference type="SMART" id="SM00614">
    <property type="entry name" value="ZnF_BED"/>
    <property type="match status" value="1"/>
</dbReference>
<comment type="subcellular location">
    <subcellularLocation>
        <location evidence="1">Nucleus</location>
    </subcellularLocation>
</comment>
<dbReference type="InterPro" id="IPR008906">
    <property type="entry name" value="HATC_C_dom"/>
</dbReference>
<evidence type="ECO:0000256" key="8">
    <source>
        <dbReference type="SAM" id="MobiDB-lite"/>
    </source>
</evidence>
<organism evidence="10 11">
    <name type="scientific">Sphenodon punctatus</name>
    <name type="common">Tuatara</name>
    <name type="synonym">Hatteria punctata</name>
    <dbReference type="NCBI Taxonomy" id="8508"/>
    <lineage>
        <taxon>Eukaryota</taxon>
        <taxon>Metazoa</taxon>
        <taxon>Chordata</taxon>
        <taxon>Craniata</taxon>
        <taxon>Vertebrata</taxon>
        <taxon>Euteleostomi</taxon>
        <taxon>Lepidosauria</taxon>
        <taxon>Sphenodontia</taxon>
        <taxon>Sphenodontidae</taxon>
        <taxon>Sphenodon</taxon>
    </lineage>
</organism>
<dbReference type="Gene3D" id="3.30.160.60">
    <property type="entry name" value="Classic Zinc Finger"/>
    <property type="match status" value="1"/>
</dbReference>
<reference evidence="10" key="1">
    <citation type="submission" date="2025-08" db="UniProtKB">
        <authorList>
            <consortium name="Ensembl"/>
        </authorList>
    </citation>
    <scope>IDENTIFICATION</scope>
</reference>
<keyword evidence="3 7" id="KW-0863">Zinc-finger</keyword>
<feature type="compositionally biased region" description="Polar residues" evidence="8">
    <location>
        <begin position="573"/>
        <end position="592"/>
    </location>
</feature>
<dbReference type="Pfam" id="PF02892">
    <property type="entry name" value="zf-BED"/>
    <property type="match status" value="1"/>
</dbReference>
<feature type="domain" description="B box-type" evidence="9">
    <location>
        <begin position="67"/>
        <end position="108"/>
    </location>
</feature>
<evidence type="ECO:0000313" key="11">
    <source>
        <dbReference type="Proteomes" id="UP000694392"/>
    </source>
</evidence>
<feature type="compositionally biased region" description="Low complexity" evidence="8">
    <location>
        <begin position="596"/>
        <end position="608"/>
    </location>
</feature>
<evidence type="ECO:0000256" key="1">
    <source>
        <dbReference type="ARBA" id="ARBA00004123"/>
    </source>
</evidence>
<dbReference type="GO" id="GO:0008270">
    <property type="term" value="F:zinc ion binding"/>
    <property type="evidence" value="ECO:0007669"/>
    <property type="project" value="UniProtKB-KW"/>
</dbReference>
<accession>A0A8D0L4K3</accession>
<proteinExistence type="predicted"/>
<dbReference type="SMART" id="SM00336">
    <property type="entry name" value="BBOX"/>
    <property type="match status" value="1"/>
</dbReference>
<sequence>MWSSAAAAAATAPAGSWDLLAGCGVCRERLRTVGELRFLPWPHWVCKRCCQAEPAAGSEAGQGMPKEQTIYCSMHKCEPLVFFCYTCDTMICQDCQLSAHTDHQYQCLKDAVGNLRKKLAVLMKCLEEKHATKEACSLQLPEVQVEVDAGVAVKKIMKELSKRRKVLTTDAQIYFQLHKVLKGMVEEPQGDANFQKELDAWPGKGAETSAEGSYLGAEADVSGWKRTWALDVGDVMRKVPRVSLERLDVDVPLGGQPPIFKVLPGNNNKSYRVILLEPGAKQSHDQQPEGPAAVVKEEQMEVAIENPRDEANDTKPTVLPQELLMAKNSAPRLISPSGSSSSVLETQSPQSQDAGLELCEAARCKVCLTSGVDAKRSQCKQCYRMGFHLQQTPSPERKLQLCQEVLLASQENAAPFLCLSMEQQPRKLSAADQQFTARMVKPRKRKTMAEWSPADHKQCLVGPEEAFLMVTAPSNTQIPGLGSQAEEVSSQGLVGVEESWTGELSAEQMPLKLEREPAEEDSRESEQELALPAKLCYPTPAGSTGIAPCTTAIPPRVARGGGIERFFLPTVRETSTSSSKRALPTSLTTSASRLFPPTTATPREATPLAPMPSPSPTTSTSHGGARKVTGGRSWVWEHCRLKEGNDSIAICNICGSEIRRGRDGKRLGTTSMISHFRIRHHFGKGTQPRPDTPTSRTLFRTDLARAAPHGQQISSMETDSSATTASFLDPSMPSVPALQMMLPGTLEKKTMYSATHPRACQLVVATAKWIARGMLPYSFVETEGFKDFMAEFFPRWKVPSRVYFATEAIPKLYELTVHSVKAALRQCMGGIVHLTMDMWTSPTKHDFMSVTAHWVARDGRGLLGRRQAILRLVRFGRTHIGNNIAEQLSAIIGEWLAPYGLSVGFIVTDNAGNIKNAVQLGNHTRVPCLAHCINLVVQNFLKAEPQVKELLGRCRRLCAHFQHSAAARRALREIQARLSLPLQHLVQEAKTRWNSTYLMLERLTVQKSAIQQIYISGAMTLRNDDNEEGLHIITPQQWNLMEHLVKLLKPFYDATNKASSADASLSEYLVVISLLERRTEEIAAGFEEARSREAARIARRLIKALKDNEYLAEMKTAPHARLSLFLDPRFKRLALNRYQVASLKNEILSQVRDKVLQRSSQEGRLLPPSSVAPEGRQPPAQQTSQGTREVRDLWDLFYEMIEENEMQSGTVAAAPGDCYAAAMNEAEDMYERYIDQPSCLSGNSDPLEYWQWKTDDWPALSDLAVAHLGCPPSAVPSERLLSCIGNKRTSLSSSSLERLAFLQMNRQFIPVGKDCFSELSFSEDRLCEEPRGNPRTADEPEEDACEGIFEY</sequence>
<keyword evidence="4" id="KW-0862">Zinc</keyword>
<dbReference type="InterPro" id="IPR052865">
    <property type="entry name" value="Zinc_finger_BED"/>
</dbReference>
<keyword evidence="5" id="KW-0238">DNA-binding</keyword>